<sequence length="68" mass="7672">MDRIQGEKKSEKFKRVNTITMAMILTCYFLAVKCILSAINASDVAMTLASQRILNQNRNTCRWSGDAT</sequence>
<evidence type="ECO:0000256" key="1">
    <source>
        <dbReference type="SAM" id="Phobius"/>
    </source>
</evidence>
<proteinExistence type="predicted"/>
<accession>A0AAE0XZK1</accession>
<keyword evidence="3" id="KW-1185">Reference proteome</keyword>
<feature type="transmembrane region" description="Helical" evidence="1">
    <location>
        <begin position="21"/>
        <end position="39"/>
    </location>
</feature>
<reference evidence="2" key="1">
    <citation type="journal article" date="2023" name="G3 (Bethesda)">
        <title>A reference genome for the long-term kleptoplast-retaining sea slug Elysia crispata morphotype clarki.</title>
        <authorList>
            <person name="Eastman K.E."/>
            <person name="Pendleton A.L."/>
            <person name="Shaikh M.A."/>
            <person name="Suttiyut T."/>
            <person name="Ogas R."/>
            <person name="Tomko P."/>
            <person name="Gavelis G."/>
            <person name="Widhalm J.R."/>
            <person name="Wisecaver J.H."/>
        </authorList>
    </citation>
    <scope>NUCLEOTIDE SEQUENCE</scope>
    <source>
        <strain evidence="2">ECLA1</strain>
    </source>
</reference>
<keyword evidence="1" id="KW-1133">Transmembrane helix</keyword>
<evidence type="ECO:0000313" key="2">
    <source>
        <dbReference type="EMBL" id="KAK3727432.1"/>
    </source>
</evidence>
<keyword evidence="1" id="KW-0812">Transmembrane</keyword>
<organism evidence="2 3">
    <name type="scientific">Elysia crispata</name>
    <name type="common">lettuce slug</name>
    <dbReference type="NCBI Taxonomy" id="231223"/>
    <lineage>
        <taxon>Eukaryota</taxon>
        <taxon>Metazoa</taxon>
        <taxon>Spiralia</taxon>
        <taxon>Lophotrochozoa</taxon>
        <taxon>Mollusca</taxon>
        <taxon>Gastropoda</taxon>
        <taxon>Heterobranchia</taxon>
        <taxon>Euthyneura</taxon>
        <taxon>Panpulmonata</taxon>
        <taxon>Sacoglossa</taxon>
        <taxon>Placobranchoidea</taxon>
        <taxon>Plakobranchidae</taxon>
        <taxon>Elysia</taxon>
    </lineage>
</organism>
<dbReference type="AlphaFoldDB" id="A0AAE0XZK1"/>
<dbReference type="EMBL" id="JAWDGP010007240">
    <property type="protein sequence ID" value="KAK3727432.1"/>
    <property type="molecule type" value="Genomic_DNA"/>
</dbReference>
<gene>
    <name evidence="2" type="ORF">RRG08_058849</name>
</gene>
<name>A0AAE0XZK1_9GAST</name>
<keyword evidence="1" id="KW-0472">Membrane</keyword>
<comment type="caution">
    <text evidence="2">The sequence shown here is derived from an EMBL/GenBank/DDBJ whole genome shotgun (WGS) entry which is preliminary data.</text>
</comment>
<protein>
    <submittedName>
        <fullName evidence="2">Uncharacterized protein</fullName>
    </submittedName>
</protein>
<evidence type="ECO:0000313" key="3">
    <source>
        <dbReference type="Proteomes" id="UP001283361"/>
    </source>
</evidence>
<dbReference type="Proteomes" id="UP001283361">
    <property type="component" value="Unassembled WGS sequence"/>
</dbReference>